<dbReference type="OrthoDB" id="9810154at2"/>
<dbReference type="SUPFAM" id="SSF53254">
    <property type="entry name" value="Phosphoglycerate mutase-like"/>
    <property type="match status" value="1"/>
</dbReference>
<organism evidence="1 2">
    <name type="scientific">Arachnia propionica</name>
    <dbReference type="NCBI Taxonomy" id="1750"/>
    <lineage>
        <taxon>Bacteria</taxon>
        <taxon>Bacillati</taxon>
        <taxon>Actinomycetota</taxon>
        <taxon>Actinomycetes</taxon>
        <taxon>Propionibacteriales</taxon>
        <taxon>Propionibacteriaceae</taxon>
        <taxon>Arachnia</taxon>
    </lineage>
</organism>
<dbReference type="RefSeq" id="WP_125227016.1">
    <property type="nucleotide sequence ID" value="NZ_RQYT01000004.1"/>
</dbReference>
<dbReference type="SMART" id="SM00855">
    <property type="entry name" value="PGAM"/>
    <property type="match status" value="1"/>
</dbReference>
<dbReference type="CDD" id="cd07067">
    <property type="entry name" value="HP_PGM_like"/>
    <property type="match status" value="1"/>
</dbReference>
<dbReference type="AlphaFoldDB" id="A0A3P1WVT2"/>
<name>A0A3P1WVT2_9ACTN</name>
<gene>
    <name evidence="1" type="ORF">EII35_03165</name>
</gene>
<dbReference type="InterPro" id="IPR013078">
    <property type="entry name" value="His_Pase_superF_clade-1"/>
</dbReference>
<sequence>MRRLVLMRHAKTQASNPGGDHARELLPRGVQDAQDAGLELRGLGLGYALVSTATRTRQTFAALGLDIPVEFLDSLYHDGSEAMLQHISETDPAITGLLVVGHAPSIPALAAQLSYASNPREADALQCWFPTSTFTEFTFEGDWADLAPFELDHVRLERIERR</sequence>
<accession>A0A3P1WVT2</accession>
<comment type="caution">
    <text evidence="1">The sequence shown here is derived from an EMBL/GenBank/DDBJ whole genome shotgun (WGS) entry which is preliminary data.</text>
</comment>
<dbReference type="Pfam" id="PF00300">
    <property type="entry name" value="His_Phos_1"/>
    <property type="match status" value="1"/>
</dbReference>
<dbReference type="InterPro" id="IPR029033">
    <property type="entry name" value="His_PPase_superfam"/>
</dbReference>
<protein>
    <submittedName>
        <fullName evidence="1">Phosphoglycerate mutase</fullName>
    </submittedName>
</protein>
<dbReference type="EMBL" id="RQYT01000004">
    <property type="protein sequence ID" value="RRD50744.1"/>
    <property type="molecule type" value="Genomic_DNA"/>
</dbReference>
<evidence type="ECO:0000313" key="2">
    <source>
        <dbReference type="Proteomes" id="UP000280935"/>
    </source>
</evidence>
<reference evidence="1 2" key="1">
    <citation type="submission" date="2018-11" db="EMBL/GenBank/DDBJ databases">
        <title>Genomes From Bacteria Associated with the Canine Oral Cavity: a Test Case for Automated Genome-Based Taxonomic Assignment.</title>
        <authorList>
            <person name="Coil D.A."/>
            <person name="Jospin G."/>
            <person name="Darling A.E."/>
            <person name="Wallis C."/>
            <person name="Davis I.J."/>
            <person name="Harris S."/>
            <person name="Eisen J.A."/>
            <person name="Holcombe L.J."/>
            <person name="O'Flynn C."/>
        </authorList>
    </citation>
    <scope>NUCLEOTIDE SEQUENCE [LARGE SCALE GENOMIC DNA]</scope>
    <source>
        <strain evidence="1 2">OH2822_COT-296</strain>
    </source>
</reference>
<dbReference type="Proteomes" id="UP000280935">
    <property type="component" value="Unassembled WGS sequence"/>
</dbReference>
<proteinExistence type="predicted"/>
<evidence type="ECO:0000313" key="1">
    <source>
        <dbReference type="EMBL" id="RRD50744.1"/>
    </source>
</evidence>
<dbReference type="Gene3D" id="3.40.50.1240">
    <property type="entry name" value="Phosphoglycerate mutase-like"/>
    <property type="match status" value="1"/>
</dbReference>